<comment type="caution">
    <text evidence="7">The sequence shown here is derived from an EMBL/GenBank/DDBJ whole genome shotgun (WGS) entry which is preliminary data.</text>
</comment>
<evidence type="ECO:0000313" key="7">
    <source>
        <dbReference type="EMBL" id="CAG8950835.1"/>
    </source>
</evidence>
<evidence type="ECO:0000259" key="6">
    <source>
        <dbReference type="PROSITE" id="PS51387"/>
    </source>
</evidence>
<name>A0A9N9KRK1_9HELO</name>
<reference evidence="7" key="1">
    <citation type="submission" date="2021-07" db="EMBL/GenBank/DDBJ databases">
        <authorList>
            <person name="Durling M."/>
        </authorList>
    </citation>
    <scope>NUCLEOTIDE SEQUENCE</scope>
</reference>
<evidence type="ECO:0000256" key="4">
    <source>
        <dbReference type="ARBA" id="ARBA00023002"/>
    </source>
</evidence>
<dbReference type="Pfam" id="PF01565">
    <property type="entry name" value="FAD_binding_4"/>
    <property type="match status" value="1"/>
</dbReference>
<keyword evidence="5" id="KW-0732">Signal</keyword>
<dbReference type="InterPro" id="IPR050416">
    <property type="entry name" value="FAD-linked_Oxidoreductase"/>
</dbReference>
<keyword evidence="2" id="KW-0285">Flavoprotein</keyword>
<dbReference type="InterPro" id="IPR016166">
    <property type="entry name" value="FAD-bd_PCMH"/>
</dbReference>
<gene>
    <name evidence="7" type="ORF">HYFRA_00003052</name>
</gene>
<organism evidence="7 8">
    <name type="scientific">Hymenoscyphus fraxineus</name>
    <dbReference type="NCBI Taxonomy" id="746836"/>
    <lineage>
        <taxon>Eukaryota</taxon>
        <taxon>Fungi</taxon>
        <taxon>Dikarya</taxon>
        <taxon>Ascomycota</taxon>
        <taxon>Pezizomycotina</taxon>
        <taxon>Leotiomycetes</taxon>
        <taxon>Helotiales</taxon>
        <taxon>Helotiaceae</taxon>
        <taxon>Hymenoscyphus</taxon>
    </lineage>
</organism>
<dbReference type="InterPro" id="IPR016169">
    <property type="entry name" value="FAD-bd_PCMH_sub2"/>
</dbReference>
<dbReference type="EMBL" id="CAJVRL010000038">
    <property type="protein sequence ID" value="CAG8950835.1"/>
    <property type="molecule type" value="Genomic_DNA"/>
</dbReference>
<dbReference type="GO" id="GO:0071949">
    <property type="term" value="F:FAD binding"/>
    <property type="evidence" value="ECO:0007669"/>
    <property type="project" value="InterPro"/>
</dbReference>
<evidence type="ECO:0000256" key="3">
    <source>
        <dbReference type="ARBA" id="ARBA00022827"/>
    </source>
</evidence>
<dbReference type="PROSITE" id="PS51387">
    <property type="entry name" value="FAD_PCMH"/>
    <property type="match status" value="1"/>
</dbReference>
<evidence type="ECO:0000256" key="1">
    <source>
        <dbReference type="ARBA" id="ARBA00005466"/>
    </source>
</evidence>
<keyword evidence="8" id="KW-1185">Reference proteome</keyword>
<proteinExistence type="inferred from homology"/>
<dbReference type="SUPFAM" id="SSF56176">
    <property type="entry name" value="FAD-binding/transporter-associated domain-like"/>
    <property type="match status" value="1"/>
</dbReference>
<dbReference type="PANTHER" id="PTHR42973:SF53">
    <property type="entry name" value="FAD-BINDING PCMH-TYPE DOMAIN-CONTAINING PROTEIN-RELATED"/>
    <property type="match status" value="1"/>
</dbReference>
<feature type="domain" description="FAD-binding PCMH-type" evidence="6">
    <location>
        <begin position="72"/>
        <end position="249"/>
    </location>
</feature>
<feature type="chain" id="PRO_5040243765" description="FAD-binding PCMH-type domain-containing protein" evidence="5">
    <location>
        <begin position="22"/>
        <end position="518"/>
    </location>
</feature>
<dbReference type="OrthoDB" id="2151789at2759"/>
<evidence type="ECO:0000256" key="2">
    <source>
        <dbReference type="ARBA" id="ARBA00022630"/>
    </source>
</evidence>
<accession>A0A9N9KRK1</accession>
<dbReference type="Gene3D" id="3.30.465.10">
    <property type="match status" value="1"/>
</dbReference>
<evidence type="ECO:0000256" key="5">
    <source>
        <dbReference type="SAM" id="SignalP"/>
    </source>
</evidence>
<feature type="signal peptide" evidence="5">
    <location>
        <begin position="1"/>
        <end position="21"/>
    </location>
</feature>
<protein>
    <recommendedName>
        <fullName evidence="6">FAD-binding PCMH-type domain-containing protein</fullName>
    </recommendedName>
</protein>
<dbReference type="InterPro" id="IPR036318">
    <property type="entry name" value="FAD-bd_PCMH-like_sf"/>
</dbReference>
<dbReference type="InterPro" id="IPR006094">
    <property type="entry name" value="Oxid_FAD_bind_N"/>
</dbReference>
<dbReference type="Proteomes" id="UP000696280">
    <property type="component" value="Unassembled WGS sequence"/>
</dbReference>
<evidence type="ECO:0000313" key="8">
    <source>
        <dbReference type="Proteomes" id="UP000696280"/>
    </source>
</evidence>
<keyword evidence="3" id="KW-0274">FAD</keyword>
<dbReference type="PANTHER" id="PTHR42973">
    <property type="entry name" value="BINDING OXIDOREDUCTASE, PUTATIVE (AFU_ORTHOLOGUE AFUA_1G17690)-RELATED"/>
    <property type="match status" value="1"/>
</dbReference>
<dbReference type="GO" id="GO:0016491">
    <property type="term" value="F:oxidoreductase activity"/>
    <property type="evidence" value="ECO:0007669"/>
    <property type="project" value="UniProtKB-KW"/>
</dbReference>
<sequence length="518" mass="56746">MVSTRRSTLVAVGGLIASVVAYPQTENVVTYEANSTTADTCTSFKASFPGMTILPSENDYRDLNEFSWSREGWLGPACILTPSCAEELSSAVKTLVERKTPFAIRGGGHMPIGDAANINSTGVLIASSKMRLKELSEDLQTLTVGVGSPWGEVYEYLDTTKTGKMVVGGRYAPVGIPGYMLGGGISFYSYEYGMSAANGNVRSYECVLADGSIAKATADNEFSDLFWALQGGGNSFCLLTKIELRTIDSPVISMAGPKWGGYAFKEQFLQSTINYVTTGDRDLKSAFVPLVRWGQNFTEPSYEGNMWYNGNVTKPEVFTDYQGGILPENNSTVLRQSTMGQFAASLKPFYVRGGESAGKMQLFHVVSHAATITAMRVVHDTFLDGIQKHNLKEVDRFFSSIAYNTVTPTFAKLSQGMPQGIPQEAAFWSEQAVSWVKPEDGPRIRAFIDDVNANITAQLEASGELRTYLYLNDAELSQPVFQGYPPENLARLKEIRAKYDPNRVYTDQMPGGFKVEHA</sequence>
<dbReference type="AlphaFoldDB" id="A0A9N9KRK1"/>
<keyword evidence="4" id="KW-0560">Oxidoreductase</keyword>
<comment type="similarity">
    <text evidence="1">Belongs to the oxygen-dependent FAD-linked oxidoreductase family.</text>
</comment>